<evidence type="ECO:0000259" key="3">
    <source>
        <dbReference type="PROSITE" id="PS50191"/>
    </source>
</evidence>
<feature type="region of interest" description="Disordered" evidence="1">
    <location>
        <begin position="361"/>
        <end position="408"/>
    </location>
</feature>
<comment type="caution">
    <text evidence="4">The sequence shown here is derived from an EMBL/GenBank/DDBJ whole genome shotgun (WGS) entry which is preliminary data.</text>
</comment>
<feature type="compositionally biased region" description="Low complexity" evidence="1">
    <location>
        <begin position="361"/>
        <end position="375"/>
    </location>
</feature>
<dbReference type="InterPro" id="IPR052432">
    <property type="entry name" value="PITP/CRAL-TRIO"/>
</dbReference>
<dbReference type="SMART" id="SM00516">
    <property type="entry name" value="SEC14"/>
    <property type="match status" value="1"/>
</dbReference>
<dbReference type="SUPFAM" id="SSF52087">
    <property type="entry name" value="CRAL/TRIO domain"/>
    <property type="match status" value="1"/>
</dbReference>
<reference evidence="4 5" key="1">
    <citation type="submission" date="2016-07" db="EMBL/GenBank/DDBJ databases">
        <title>Pervasive Adenine N6-methylation of Active Genes in Fungi.</title>
        <authorList>
            <consortium name="DOE Joint Genome Institute"/>
            <person name="Mondo S.J."/>
            <person name="Dannebaum R.O."/>
            <person name="Kuo R.C."/>
            <person name="Labutti K."/>
            <person name="Haridas S."/>
            <person name="Kuo A."/>
            <person name="Salamov A."/>
            <person name="Ahrendt S.R."/>
            <person name="Lipzen A."/>
            <person name="Sullivan W."/>
            <person name="Andreopoulos W.B."/>
            <person name="Clum A."/>
            <person name="Lindquist E."/>
            <person name="Daum C."/>
            <person name="Ramamoorthy G.K."/>
            <person name="Gryganskyi A."/>
            <person name="Culley D."/>
            <person name="Magnuson J.K."/>
            <person name="James T.Y."/>
            <person name="O'Malley M.A."/>
            <person name="Stajich J.E."/>
            <person name="Spatafora J.W."/>
            <person name="Visel A."/>
            <person name="Grigoriev I.V."/>
        </authorList>
    </citation>
    <scope>NUCLEOTIDE SEQUENCE [LARGE SCALE GENOMIC DNA]</scope>
    <source>
        <strain evidence="4 5">NRRL 3301</strain>
    </source>
</reference>
<dbReference type="Pfam" id="PF00650">
    <property type="entry name" value="CRAL_TRIO"/>
    <property type="match status" value="1"/>
</dbReference>
<dbReference type="InterPro" id="IPR001251">
    <property type="entry name" value="CRAL-TRIO_dom"/>
</dbReference>
<dbReference type="PANTHER" id="PTHR46590">
    <property type="entry name" value="PHOSPHATIDYLINOSITOL TRANSFER PROTEIN CSR1-RELATED"/>
    <property type="match status" value="1"/>
</dbReference>
<feature type="transmembrane region" description="Helical" evidence="2">
    <location>
        <begin position="419"/>
        <end position="441"/>
    </location>
</feature>
<organism evidence="4 5">
    <name type="scientific">Hesseltinella vesiculosa</name>
    <dbReference type="NCBI Taxonomy" id="101127"/>
    <lineage>
        <taxon>Eukaryota</taxon>
        <taxon>Fungi</taxon>
        <taxon>Fungi incertae sedis</taxon>
        <taxon>Mucoromycota</taxon>
        <taxon>Mucoromycotina</taxon>
        <taxon>Mucoromycetes</taxon>
        <taxon>Mucorales</taxon>
        <taxon>Cunninghamellaceae</taxon>
        <taxon>Hesseltinella</taxon>
    </lineage>
</organism>
<proteinExistence type="predicted"/>
<dbReference type="PANTHER" id="PTHR46590:SF4">
    <property type="entry name" value="CRAL-TRIO DOMAIN-CONTAINING PROTEIN"/>
    <property type="match status" value="1"/>
</dbReference>
<feature type="domain" description="CRAL-TRIO" evidence="3">
    <location>
        <begin position="41"/>
        <end position="202"/>
    </location>
</feature>
<dbReference type="Proteomes" id="UP000242146">
    <property type="component" value="Unassembled WGS sequence"/>
</dbReference>
<keyword evidence="2" id="KW-0472">Membrane</keyword>
<evidence type="ECO:0000313" key="5">
    <source>
        <dbReference type="Proteomes" id="UP000242146"/>
    </source>
</evidence>
<feature type="region of interest" description="Disordered" evidence="1">
    <location>
        <begin position="220"/>
        <end position="239"/>
    </location>
</feature>
<dbReference type="CDD" id="cd00170">
    <property type="entry name" value="SEC14"/>
    <property type="match status" value="1"/>
</dbReference>
<evidence type="ECO:0000256" key="2">
    <source>
        <dbReference type="SAM" id="Phobius"/>
    </source>
</evidence>
<feature type="region of interest" description="Disordered" evidence="1">
    <location>
        <begin position="261"/>
        <end position="288"/>
    </location>
</feature>
<dbReference type="EMBL" id="MCGT01000052">
    <property type="protein sequence ID" value="ORX43862.1"/>
    <property type="molecule type" value="Genomic_DNA"/>
</dbReference>
<dbReference type="PROSITE" id="PS50191">
    <property type="entry name" value="CRAL_TRIO"/>
    <property type="match status" value="1"/>
</dbReference>
<name>A0A1X2G3K0_9FUNG</name>
<keyword evidence="2" id="KW-0812">Transmembrane</keyword>
<dbReference type="InterPro" id="IPR036865">
    <property type="entry name" value="CRAL-TRIO_dom_sf"/>
</dbReference>
<protein>
    <submittedName>
        <fullName evidence="4">CRAL/TRIO domain-containing protein</fullName>
    </submittedName>
</protein>
<dbReference type="AlphaFoldDB" id="A0A1X2G3K0"/>
<feature type="compositionally biased region" description="Basic and acidic residues" evidence="1">
    <location>
        <begin position="272"/>
        <end position="284"/>
    </location>
</feature>
<gene>
    <name evidence="4" type="ORF">DM01DRAFT_1399476</name>
</gene>
<evidence type="ECO:0000256" key="1">
    <source>
        <dbReference type="SAM" id="MobiDB-lite"/>
    </source>
</evidence>
<sequence>MDAARAYDMVVQTTEWRLQENVDDLTWHQYPPWFEQPFAYFHSFDRLGQPIAIVHVSAFPTDALAHHDLAAYLQQYASVMMEIARRWMWEETQTRQATGDPMPLALELTVIVDLHNAPFLVLDYRALRHLSNVMEQHYPRTVGNIHVLNFGWVHHSLWQLFKLVLPENTKNRITFVSNDQLTDVVAKEHLLLDFGGLDPFVFDPFSDSLFQKFGHAVMKSEEDRLPPSPAPSNRAVDEEHEGEMKDMFFTGLHDDSTQVDWGFLGDDDHDDEQQSHDSHPHPLHEPVSTLASPASVLSYFGLSQHQIGLRTGIDHTASFYLPLKTNQLDFPHKQPMSAPASHSARRYSQLVTGSQDHSLLSLLSPPSMPASSASSIHLTRNHSHPSTDVTYTTTPPHPPPQAPSALLTPLPSDPVPAKLSFVATFKLAVLSTLLYVGLRILYEVRMYQYLDAHWDLSRHDLLLYTIGSAASFVFLLTPILVALVE</sequence>
<dbReference type="Gene3D" id="3.40.525.10">
    <property type="entry name" value="CRAL-TRIO lipid binding domain"/>
    <property type="match status" value="1"/>
</dbReference>
<dbReference type="STRING" id="101127.A0A1X2G3K0"/>
<keyword evidence="5" id="KW-1185">Reference proteome</keyword>
<dbReference type="OrthoDB" id="2287533at2759"/>
<evidence type="ECO:0000313" key="4">
    <source>
        <dbReference type="EMBL" id="ORX43862.1"/>
    </source>
</evidence>
<feature type="transmembrane region" description="Helical" evidence="2">
    <location>
        <begin position="461"/>
        <end position="484"/>
    </location>
</feature>
<keyword evidence="2" id="KW-1133">Transmembrane helix</keyword>
<accession>A0A1X2G3K0</accession>